<dbReference type="EMBL" id="QXBN01000032">
    <property type="protein sequence ID" value="RIT29493.1"/>
    <property type="molecule type" value="Genomic_DNA"/>
</dbReference>
<evidence type="ECO:0000313" key="2">
    <source>
        <dbReference type="EMBL" id="CPT13592.1"/>
    </source>
</evidence>
<organism evidence="2 4">
    <name type="scientific">Mycobacteroides abscessus</name>
    <dbReference type="NCBI Taxonomy" id="36809"/>
    <lineage>
        <taxon>Bacteria</taxon>
        <taxon>Bacillati</taxon>
        <taxon>Actinomycetota</taxon>
        <taxon>Actinomycetes</taxon>
        <taxon>Mycobacteriales</taxon>
        <taxon>Mycobacteriaceae</taxon>
        <taxon>Mycobacteroides</taxon>
    </lineage>
</organism>
<dbReference type="EMBL" id="CSUW01000002">
    <property type="protein sequence ID" value="CPT13592.1"/>
    <property type="molecule type" value="Genomic_DNA"/>
</dbReference>
<dbReference type="AlphaFoldDB" id="A0A0U0Z167"/>
<dbReference type="Proteomes" id="UP000038487">
    <property type="component" value="Unassembled WGS sequence"/>
</dbReference>
<accession>A0A0U0Z167</accession>
<evidence type="ECO:0000313" key="4">
    <source>
        <dbReference type="Proteomes" id="UP000038487"/>
    </source>
</evidence>
<reference evidence="2 4" key="1">
    <citation type="submission" date="2015-03" db="EMBL/GenBank/DDBJ databases">
        <authorList>
            <consortium name="Pathogen Informatics"/>
            <person name="Murphy D."/>
        </authorList>
    </citation>
    <scope>NUCLEOTIDE SEQUENCE [LARGE SCALE GENOMIC DNA]</scope>
    <source>
        <strain evidence="2 4">PAP036</strain>
    </source>
</reference>
<sequence length="107" mass="11770">MKTAARLARLCLTAVGAGALMALTPATALADDAQSVINQYQSQGYQVIIDRSGSAPTNKCTVSNIRNGQDVYRTEYQRTWMPNGKWLVLPVRVLDHKLVYISLNCNV</sequence>
<keyword evidence="1" id="KW-0732">Signal</keyword>
<dbReference type="GeneID" id="93378066"/>
<name>A0A0U0Z167_9MYCO</name>
<reference evidence="3 5" key="2">
    <citation type="submission" date="2018-08" db="EMBL/GenBank/DDBJ databases">
        <title>Linezolid Resistance in Mycobacterium abscessus: MIC Distribution and Comprehensive Investigation of Resistance Mechanisms.</title>
        <authorList>
            <person name="Ye M."/>
            <person name="Xu L."/>
            <person name="Zou Y."/>
            <person name="Li B."/>
            <person name="Guo Q."/>
            <person name="Zhang Y."/>
            <person name="Zhan M."/>
            <person name="Xu B."/>
            <person name="Yu F."/>
            <person name="Zhang Z."/>
            <person name="Chu H."/>
        </authorList>
    </citation>
    <scope>NUCLEOTIDE SEQUENCE [LARGE SCALE GENOMIC DNA]</scope>
    <source>
        <strain evidence="3 5">G143</strain>
    </source>
</reference>
<dbReference type="Proteomes" id="UP000284557">
    <property type="component" value="Unassembled WGS sequence"/>
</dbReference>
<feature type="signal peptide" evidence="1">
    <location>
        <begin position="1"/>
        <end position="30"/>
    </location>
</feature>
<proteinExistence type="predicted"/>
<feature type="chain" id="PRO_5015047994" evidence="1">
    <location>
        <begin position="31"/>
        <end position="107"/>
    </location>
</feature>
<gene>
    <name evidence="3" type="ORF">D2E76_25300</name>
    <name evidence="2" type="ORF">ERS075527_01276</name>
</gene>
<evidence type="ECO:0000313" key="3">
    <source>
        <dbReference type="EMBL" id="RIT29493.1"/>
    </source>
</evidence>
<evidence type="ECO:0000256" key="1">
    <source>
        <dbReference type="SAM" id="SignalP"/>
    </source>
</evidence>
<protein>
    <submittedName>
        <fullName evidence="2">Uncharacterized protein</fullName>
    </submittedName>
</protein>
<evidence type="ECO:0000313" key="5">
    <source>
        <dbReference type="Proteomes" id="UP000284557"/>
    </source>
</evidence>
<dbReference type="RefSeq" id="WP_005063327.1">
    <property type="nucleotide sequence ID" value="NZ_CM125927.1"/>
</dbReference>
<comment type="caution">
    <text evidence="2">The sequence shown here is derived from an EMBL/GenBank/DDBJ whole genome shotgun (WGS) entry which is preliminary data.</text>
</comment>